<keyword evidence="2" id="KW-1185">Reference proteome</keyword>
<comment type="caution">
    <text evidence="1">The sequence shown here is derived from an EMBL/GenBank/DDBJ whole genome shotgun (WGS) entry which is preliminary data.</text>
</comment>
<dbReference type="Proteomes" id="UP001320420">
    <property type="component" value="Unassembled WGS sequence"/>
</dbReference>
<name>A0AAN9YS43_9PEZI</name>
<organism evidence="1 2">
    <name type="scientific">Diatrype stigma</name>
    <dbReference type="NCBI Taxonomy" id="117547"/>
    <lineage>
        <taxon>Eukaryota</taxon>
        <taxon>Fungi</taxon>
        <taxon>Dikarya</taxon>
        <taxon>Ascomycota</taxon>
        <taxon>Pezizomycotina</taxon>
        <taxon>Sordariomycetes</taxon>
        <taxon>Xylariomycetidae</taxon>
        <taxon>Xylariales</taxon>
        <taxon>Diatrypaceae</taxon>
        <taxon>Diatrype</taxon>
    </lineage>
</organism>
<proteinExistence type="predicted"/>
<protein>
    <submittedName>
        <fullName evidence="1">Uncharacterized protein</fullName>
    </submittedName>
</protein>
<gene>
    <name evidence="1" type="ORF">SLS62_006136</name>
</gene>
<dbReference type="AlphaFoldDB" id="A0AAN9YS43"/>
<evidence type="ECO:0000313" key="1">
    <source>
        <dbReference type="EMBL" id="KAK7751835.1"/>
    </source>
</evidence>
<reference evidence="1 2" key="1">
    <citation type="submission" date="2024-02" db="EMBL/GenBank/DDBJ databases">
        <title>De novo assembly and annotation of 12 fungi associated with fruit tree decline syndrome in Ontario, Canada.</title>
        <authorList>
            <person name="Sulman M."/>
            <person name="Ellouze W."/>
            <person name="Ilyukhin E."/>
        </authorList>
    </citation>
    <scope>NUCLEOTIDE SEQUENCE [LARGE SCALE GENOMIC DNA]</scope>
    <source>
        <strain evidence="1 2">M11/M66-122</strain>
    </source>
</reference>
<sequence length="138" mass="16827">MSFSRHYVQQEIERVQNQSPYRQQTRDSMECHYLCDYRERQHRRQHRSSSPTHRRVRGALMHIQHGRQLLAAKLAALHERVREVKRVYYGWYGYDYDSGHRCDCGCYDCMQRTRLAIYFRDLEEEAKRAGGLYYEEGW</sequence>
<accession>A0AAN9YS43</accession>
<evidence type="ECO:0000313" key="2">
    <source>
        <dbReference type="Proteomes" id="UP001320420"/>
    </source>
</evidence>
<dbReference type="EMBL" id="JAKJXP020000044">
    <property type="protein sequence ID" value="KAK7751835.1"/>
    <property type="molecule type" value="Genomic_DNA"/>
</dbReference>